<keyword evidence="1" id="KW-0175">Coiled coil</keyword>
<dbReference type="GO" id="GO:0071111">
    <property type="term" value="F:cyclic-guanylate-specific phosphodiesterase activity"/>
    <property type="evidence" value="ECO:0007669"/>
    <property type="project" value="InterPro"/>
</dbReference>
<comment type="caution">
    <text evidence="3">The sequence shown here is derived from an EMBL/GenBank/DDBJ whole genome shotgun (WGS) entry which is preliminary data.</text>
</comment>
<dbReference type="InterPro" id="IPR001633">
    <property type="entry name" value="EAL_dom"/>
</dbReference>
<dbReference type="InterPro" id="IPR050706">
    <property type="entry name" value="Cyclic-di-GMP_PDE-like"/>
</dbReference>
<organism evidence="3 4">
    <name type="scientific">Hephaestia caeni</name>
    <dbReference type="NCBI Taxonomy" id="645617"/>
    <lineage>
        <taxon>Bacteria</taxon>
        <taxon>Pseudomonadati</taxon>
        <taxon>Pseudomonadota</taxon>
        <taxon>Alphaproteobacteria</taxon>
        <taxon>Sphingomonadales</taxon>
        <taxon>Sphingomonadaceae</taxon>
        <taxon>Hephaestia</taxon>
    </lineage>
</organism>
<dbReference type="InterPro" id="IPR043128">
    <property type="entry name" value="Rev_trsase/Diguanyl_cyclase"/>
</dbReference>
<dbReference type="Gene3D" id="3.30.70.270">
    <property type="match status" value="1"/>
</dbReference>
<evidence type="ECO:0000259" key="2">
    <source>
        <dbReference type="PROSITE" id="PS50883"/>
    </source>
</evidence>
<dbReference type="EMBL" id="QXDC01000002">
    <property type="protein sequence ID" value="RIA47000.1"/>
    <property type="molecule type" value="Genomic_DNA"/>
</dbReference>
<dbReference type="Proteomes" id="UP000266568">
    <property type="component" value="Unassembled WGS sequence"/>
</dbReference>
<proteinExistence type="predicted"/>
<feature type="domain" description="EAL" evidence="2">
    <location>
        <begin position="208"/>
        <end position="458"/>
    </location>
</feature>
<accession>A0A397PBS0</accession>
<dbReference type="RefSeq" id="WP_119035021.1">
    <property type="nucleotide sequence ID" value="NZ_QXDC01000002.1"/>
</dbReference>
<dbReference type="SMART" id="SM00052">
    <property type="entry name" value="EAL"/>
    <property type="match status" value="1"/>
</dbReference>
<reference evidence="3 4" key="1">
    <citation type="submission" date="2018-08" db="EMBL/GenBank/DDBJ databases">
        <title>Genomic Encyclopedia of Type Strains, Phase IV (KMG-IV): sequencing the most valuable type-strain genomes for metagenomic binning, comparative biology and taxonomic classification.</title>
        <authorList>
            <person name="Goeker M."/>
        </authorList>
    </citation>
    <scope>NUCLEOTIDE SEQUENCE [LARGE SCALE GENOMIC DNA]</scope>
    <source>
        <strain evidence="3 4">DSM 25527</strain>
    </source>
</reference>
<dbReference type="CDD" id="cd01948">
    <property type="entry name" value="EAL"/>
    <property type="match status" value="1"/>
</dbReference>
<gene>
    <name evidence="3" type="ORF">DFR49_1565</name>
</gene>
<evidence type="ECO:0000313" key="3">
    <source>
        <dbReference type="EMBL" id="RIA47000.1"/>
    </source>
</evidence>
<dbReference type="PROSITE" id="PS50883">
    <property type="entry name" value="EAL"/>
    <property type="match status" value="1"/>
</dbReference>
<dbReference type="SUPFAM" id="SSF141868">
    <property type="entry name" value="EAL domain-like"/>
    <property type="match status" value="1"/>
</dbReference>
<sequence>MIRSHARESTIAGTAHRKHALLASAAPTPVELEAATAHAGHAPRPRYSGICLSPSRGAVRDKAIDLPFVGWRLLCLGEITNFAAIRRLVGAPRADHLIDDLVARVAIRIDGAHAVPVGRTLMEVTVDVCGLAEAEAVLADLAAAFEVPVVVDGEPHRIDLLWGAAMGQVRHLEETRLIEEAEEAIAVARAEQRTVLRDLSRGTPAFDRLTLTRDFKDALARGEMFLQYQPKLHLRRQQVAGAEALVRWQHPTRGLILPGDFIEVAEEAREIGPLTLWTLRQVIEDQQRLARHGHDIVLSINISGQLLADTAFVEEACQLVSESGARIGFEITETSVIRDPDTAIGHLRRFAEIGIPIAIDDYGAGLSSLAYLKQLPARELKIDKMFVLQLTSSNRDPLIVRSTIDLAHALEMEVTAEGVESQAALALLSVMGCDIAQGFLISRPICFDALRQFLDGGNDPERLVDPRDTFVRPASFWKRA</sequence>
<keyword evidence="4" id="KW-1185">Reference proteome</keyword>
<dbReference type="AlphaFoldDB" id="A0A397PBS0"/>
<dbReference type="Pfam" id="PF00563">
    <property type="entry name" value="EAL"/>
    <property type="match status" value="1"/>
</dbReference>
<name>A0A397PBS0_9SPHN</name>
<dbReference type="InterPro" id="IPR035919">
    <property type="entry name" value="EAL_sf"/>
</dbReference>
<evidence type="ECO:0000313" key="4">
    <source>
        <dbReference type="Proteomes" id="UP000266568"/>
    </source>
</evidence>
<evidence type="ECO:0000256" key="1">
    <source>
        <dbReference type="SAM" id="Coils"/>
    </source>
</evidence>
<dbReference type="PANTHER" id="PTHR33121">
    <property type="entry name" value="CYCLIC DI-GMP PHOSPHODIESTERASE PDEF"/>
    <property type="match status" value="1"/>
</dbReference>
<dbReference type="OrthoDB" id="7462471at2"/>
<dbReference type="Gene3D" id="3.20.20.450">
    <property type="entry name" value="EAL domain"/>
    <property type="match status" value="1"/>
</dbReference>
<dbReference type="PANTHER" id="PTHR33121:SF70">
    <property type="entry name" value="SIGNALING PROTEIN YKOW"/>
    <property type="match status" value="1"/>
</dbReference>
<feature type="coiled-coil region" evidence="1">
    <location>
        <begin position="171"/>
        <end position="198"/>
    </location>
</feature>
<protein>
    <submittedName>
        <fullName evidence="3">EAL domain-containing protein (Putative c-di-GMP-specific phosphodiesterase class I)</fullName>
    </submittedName>
</protein>